<proteinExistence type="predicted"/>
<protein>
    <submittedName>
        <fullName evidence="3">ABC transporter substrate-binding protein</fullName>
    </submittedName>
</protein>
<dbReference type="SUPFAM" id="SSF53850">
    <property type="entry name" value="Periplasmic binding protein-like II"/>
    <property type="match status" value="1"/>
</dbReference>
<evidence type="ECO:0000256" key="1">
    <source>
        <dbReference type="ARBA" id="ARBA00022729"/>
    </source>
</evidence>
<dbReference type="Pfam" id="PF00497">
    <property type="entry name" value="SBP_bac_3"/>
    <property type="match status" value="1"/>
</dbReference>
<dbReference type="Gene3D" id="3.40.190.10">
    <property type="entry name" value="Periplasmic binding protein-like II"/>
    <property type="match status" value="2"/>
</dbReference>
<organism evidence="3 4">
    <name type="scientific">Leucobacter chromiireducens subsp. chromiireducens</name>
    <dbReference type="NCBI Taxonomy" id="660067"/>
    <lineage>
        <taxon>Bacteria</taxon>
        <taxon>Bacillati</taxon>
        <taxon>Actinomycetota</taxon>
        <taxon>Actinomycetes</taxon>
        <taxon>Micrococcales</taxon>
        <taxon>Microbacteriaceae</taxon>
        <taxon>Leucobacter</taxon>
    </lineage>
</organism>
<feature type="domain" description="Solute-binding protein family 3/N-terminal" evidence="2">
    <location>
        <begin position="87"/>
        <end position="316"/>
    </location>
</feature>
<dbReference type="SMART" id="SM00062">
    <property type="entry name" value="PBPb"/>
    <property type="match status" value="1"/>
</dbReference>
<dbReference type="EMBL" id="QYAD01000002">
    <property type="protein sequence ID" value="MBL3689757.1"/>
    <property type="molecule type" value="Genomic_DNA"/>
</dbReference>
<sequence length="328" mass="34402">MQPRLTRSNRAFARTATLLAVGGLIVGLTACGGQSLADVDSSGFDVDASASEFMPIPSEEKAKEVLEGITADADLAAQVPDDIRKNGLRATTSVGYPPMEEWGTNGTDIVGVDPAIAHAIARKLDLTLSIQDQEFNAMIPGLISGRYDMLLSSMTDNEERRETTTFVDYVQAGNAFLVAKGNPDKIALPADLCGKTVAAVESGSSALLAEQFSSDCESAGKPAYDILLLGGDSEANLSVQSGRSSATITDYPVAVERAADPESEMDAVRIEGDESIWGIGIDNSKAEFAKTVQQALQSLMDDGSYAEILDAWGLGDMALPKATLNGGA</sequence>
<keyword evidence="4" id="KW-1185">Reference proteome</keyword>
<evidence type="ECO:0000313" key="3">
    <source>
        <dbReference type="EMBL" id="MBL3689757.1"/>
    </source>
</evidence>
<dbReference type="PANTHER" id="PTHR35936:SF17">
    <property type="entry name" value="ARGININE-BINDING EXTRACELLULAR PROTEIN ARTP"/>
    <property type="match status" value="1"/>
</dbReference>
<dbReference type="InterPro" id="IPR001638">
    <property type="entry name" value="Solute-binding_3/MltF_N"/>
</dbReference>
<name>A0ABS1SNK3_9MICO</name>
<dbReference type="RefSeq" id="WP_202381768.1">
    <property type="nucleotide sequence ID" value="NZ_BAAAMA010000002.1"/>
</dbReference>
<keyword evidence="1" id="KW-0732">Signal</keyword>
<reference evidence="3 4" key="1">
    <citation type="submission" date="2018-09" db="EMBL/GenBank/DDBJ databases">
        <title>Comparative genomics of Leucobacter spp.</title>
        <authorList>
            <person name="Reis A.C."/>
            <person name="Kolvenbach B.A."/>
            <person name="Corvini P.F.X."/>
            <person name="Nunes O.C."/>
        </authorList>
    </citation>
    <scope>NUCLEOTIDE SEQUENCE [LARGE SCALE GENOMIC DNA]</scope>
    <source>
        <strain evidence="3 4">L-1</strain>
    </source>
</reference>
<dbReference type="Proteomes" id="UP001646141">
    <property type="component" value="Unassembled WGS sequence"/>
</dbReference>
<dbReference type="PROSITE" id="PS51257">
    <property type="entry name" value="PROKAR_LIPOPROTEIN"/>
    <property type="match status" value="1"/>
</dbReference>
<dbReference type="CDD" id="cd01004">
    <property type="entry name" value="PBP2_MidA_like"/>
    <property type="match status" value="1"/>
</dbReference>
<dbReference type="PANTHER" id="PTHR35936">
    <property type="entry name" value="MEMBRANE-BOUND LYTIC MUREIN TRANSGLYCOSYLASE F"/>
    <property type="match status" value="1"/>
</dbReference>
<evidence type="ECO:0000259" key="2">
    <source>
        <dbReference type="SMART" id="SM00062"/>
    </source>
</evidence>
<comment type="caution">
    <text evidence="3">The sequence shown here is derived from an EMBL/GenBank/DDBJ whole genome shotgun (WGS) entry which is preliminary data.</text>
</comment>
<accession>A0ABS1SNK3</accession>
<evidence type="ECO:0000313" key="4">
    <source>
        <dbReference type="Proteomes" id="UP001646141"/>
    </source>
</evidence>
<gene>
    <name evidence="3" type="ORF">D3226_07255</name>
</gene>